<dbReference type="STRING" id="929556.Solca_0463"/>
<dbReference type="RefSeq" id="WP_014678823.1">
    <property type="nucleotide sequence ID" value="NC_017770.1"/>
</dbReference>
<dbReference type="EMBL" id="CP003349">
    <property type="protein sequence ID" value="AFD05595.1"/>
    <property type="molecule type" value="Genomic_DNA"/>
</dbReference>
<sequence>MLKEVFENLIENYCHDHQLRLKLWDEIEIAYTSESRYYHNLHHLVSVYHELKAVEDQIYDFDTILFTLFYHDFVYDPLESDNELQSAIVARERLAKVGFPILLIERCYEQIVATHGHHRSVENDTNLFTDADLSVLGKDWSIYLEYGQQIRKEYHAYPDEVYRIGRSKVLKHFLAMERIYKTAHFYQLYEKNARKNMQNELELLMD</sequence>
<protein>
    <recommendedName>
        <fullName evidence="3">Metal-dependent HD superfamily phosphohydrolase</fullName>
    </recommendedName>
</protein>
<proteinExistence type="predicted"/>
<organism evidence="1 2">
    <name type="scientific">Solitalea canadensis (strain ATCC 29591 / DSM 3403 / JCM 21819 / LMG 8368 / NBRC 15130 / NCIMB 12057 / USAM 9D)</name>
    <name type="common">Flexibacter canadensis</name>
    <dbReference type="NCBI Taxonomy" id="929556"/>
    <lineage>
        <taxon>Bacteria</taxon>
        <taxon>Pseudomonadati</taxon>
        <taxon>Bacteroidota</taxon>
        <taxon>Sphingobacteriia</taxon>
        <taxon>Sphingobacteriales</taxon>
        <taxon>Sphingobacteriaceae</taxon>
        <taxon>Solitalea</taxon>
    </lineage>
</organism>
<evidence type="ECO:0008006" key="3">
    <source>
        <dbReference type="Google" id="ProtNLM"/>
    </source>
</evidence>
<keyword evidence="2" id="KW-1185">Reference proteome</keyword>
<dbReference type="Proteomes" id="UP000007590">
    <property type="component" value="Chromosome"/>
</dbReference>
<name>H8KT24_SOLCM</name>
<dbReference type="eggNOG" id="COG4339">
    <property type="taxonomic scope" value="Bacteria"/>
</dbReference>
<dbReference type="HOGENOM" id="CLU_051795_2_1_10"/>
<dbReference type="PANTHER" id="PTHR21174:SF0">
    <property type="entry name" value="HD PHOSPHOHYDROLASE FAMILY PROTEIN-RELATED"/>
    <property type="match status" value="1"/>
</dbReference>
<dbReference type="AlphaFoldDB" id="H8KT24"/>
<reference evidence="1" key="1">
    <citation type="submission" date="2012-02" db="EMBL/GenBank/DDBJ databases">
        <title>The complete genome of Solitalea canadensis DSM 3403.</title>
        <authorList>
            <consortium name="US DOE Joint Genome Institute (JGI-PGF)"/>
            <person name="Lucas S."/>
            <person name="Copeland A."/>
            <person name="Lapidus A."/>
            <person name="Glavina del Rio T."/>
            <person name="Dalin E."/>
            <person name="Tice H."/>
            <person name="Bruce D."/>
            <person name="Goodwin L."/>
            <person name="Pitluck S."/>
            <person name="Peters L."/>
            <person name="Ovchinnikova G."/>
            <person name="Lu M."/>
            <person name="Kyrpides N."/>
            <person name="Mavromatis K."/>
            <person name="Ivanova N."/>
            <person name="Brettin T."/>
            <person name="Detter J.C."/>
            <person name="Han C."/>
            <person name="Larimer F."/>
            <person name="Land M."/>
            <person name="Hauser L."/>
            <person name="Markowitz V."/>
            <person name="Cheng J.-F."/>
            <person name="Hugenholtz P."/>
            <person name="Woyke T."/>
            <person name="Wu D."/>
            <person name="Spring S."/>
            <person name="Schroeder M."/>
            <person name="Kopitz M."/>
            <person name="Brambilla E."/>
            <person name="Klenk H.-P."/>
            <person name="Eisen J.A."/>
        </authorList>
    </citation>
    <scope>NUCLEOTIDE SEQUENCE</scope>
    <source>
        <strain evidence="1">DSM 3403</strain>
    </source>
</reference>
<dbReference type="PIRSF" id="PIRSF035170">
    <property type="entry name" value="HD_phosphohydro"/>
    <property type="match status" value="1"/>
</dbReference>
<accession>H8KT24</accession>
<dbReference type="InterPro" id="IPR009218">
    <property type="entry name" value="HD_phosphohydro"/>
</dbReference>
<evidence type="ECO:0000313" key="1">
    <source>
        <dbReference type="EMBL" id="AFD05595.1"/>
    </source>
</evidence>
<gene>
    <name evidence="1" type="ordered locus">Solca_0463</name>
</gene>
<evidence type="ECO:0000313" key="2">
    <source>
        <dbReference type="Proteomes" id="UP000007590"/>
    </source>
</evidence>
<dbReference type="OrthoDB" id="9808993at2"/>
<dbReference type="KEGG" id="scn:Solca_0463"/>
<dbReference type="SUPFAM" id="SSF109604">
    <property type="entry name" value="HD-domain/PDEase-like"/>
    <property type="match status" value="1"/>
</dbReference>
<dbReference type="PANTHER" id="PTHR21174">
    <property type="match status" value="1"/>
</dbReference>